<accession>A0A501Q2M3</accession>
<dbReference type="Proteomes" id="UP000319175">
    <property type="component" value="Unassembled WGS sequence"/>
</dbReference>
<evidence type="ECO:0000256" key="1">
    <source>
        <dbReference type="SAM" id="SignalP"/>
    </source>
</evidence>
<sequence length="248" mass="28775">MKYTLKSIFNLALVLISLSAFAQDKKKDTIIPTTERYGLRVGTDLYKIARSIYDSDYKGFEITGDYRLTQKIYIAGEVGNENKTTDEPQLNFTTKGTYFKAGFDYNIYKNWLDMENMITLGMRYGFSSFTQELNSYSIYNPHPYFDESDVINVSRKYSGLSAHWVEFVAGVKAQVFDNFFMGFTLRMNRLVSNKKPSDFDNLYIPGFNRTYDGDFGVGFNYTVSYFIPIYKKQNLPKTEDKDKGKKKE</sequence>
<dbReference type="RefSeq" id="WP_140001290.1">
    <property type="nucleotide sequence ID" value="NZ_VFJE01000055.1"/>
</dbReference>
<proteinExistence type="predicted"/>
<evidence type="ECO:0000313" key="3">
    <source>
        <dbReference type="Proteomes" id="UP000319175"/>
    </source>
</evidence>
<evidence type="ECO:0000313" key="2">
    <source>
        <dbReference type="EMBL" id="TPD67130.1"/>
    </source>
</evidence>
<keyword evidence="3" id="KW-1185">Reference proteome</keyword>
<protein>
    <submittedName>
        <fullName evidence="2">Uncharacterized protein</fullName>
    </submittedName>
</protein>
<name>A0A501Q2M3_9FLAO</name>
<dbReference type="Pfam" id="PF19515">
    <property type="entry name" value="DUF6048"/>
    <property type="match status" value="1"/>
</dbReference>
<dbReference type="InterPro" id="IPR046111">
    <property type="entry name" value="DUF6048"/>
</dbReference>
<dbReference type="EMBL" id="VFJE01000055">
    <property type="protein sequence ID" value="TPD67130.1"/>
    <property type="molecule type" value="Genomic_DNA"/>
</dbReference>
<dbReference type="AlphaFoldDB" id="A0A501Q2M3"/>
<gene>
    <name evidence="2" type="ORF">FJA49_12675</name>
</gene>
<reference evidence="2 3" key="1">
    <citation type="submission" date="2019-06" db="EMBL/GenBank/DDBJ databases">
        <title>Flavobacterium sp. MaA-Y11 from geoumgang.</title>
        <authorList>
            <person name="Jeong S."/>
        </authorList>
    </citation>
    <scope>NUCLEOTIDE SEQUENCE [LARGE SCALE GENOMIC DNA]</scope>
    <source>
        <strain evidence="2 3">MaA-Y11</strain>
    </source>
</reference>
<feature type="signal peptide" evidence="1">
    <location>
        <begin position="1"/>
        <end position="22"/>
    </location>
</feature>
<comment type="caution">
    <text evidence="2">The sequence shown here is derived from an EMBL/GenBank/DDBJ whole genome shotgun (WGS) entry which is preliminary data.</text>
</comment>
<organism evidence="2 3">
    <name type="scientific">Flavobacterium microcysteis</name>
    <dbReference type="NCBI Taxonomy" id="2596891"/>
    <lineage>
        <taxon>Bacteria</taxon>
        <taxon>Pseudomonadati</taxon>
        <taxon>Bacteroidota</taxon>
        <taxon>Flavobacteriia</taxon>
        <taxon>Flavobacteriales</taxon>
        <taxon>Flavobacteriaceae</taxon>
        <taxon>Flavobacterium</taxon>
    </lineage>
</organism>
<keyword evidence="1" id="KW-0732">Signal</keyword>
<feature type="chain" id="PRO_5021240718" evidence="1">
    <location>
        <begin position="23"/>
        <end position="248"/>
    </location>
</feature>
<dbReference type="OrthoDB" id="1199048at2"/>